<evidence type="ECO:0000313" key="3">
    <source>
        <dbReference type="Proteomes" id="UP001216907"/>
    </source>
</evidence>
<feature type="region of interest" description="Disordered" evidence="1">
    <location>
        <begin position="483"/>
        <end position="505"/>
    </location>
</feature>
<accession>A0ABT6F8N5</accession>
<proteinExistence type="predicted"/>
<dbReference type="Gene3D" id="3.40.50.2000">
    <property type="entry name" value="Glycogen Phosphorylase B"/>
    <property type="match status" value="1"/>
</dbReference>
<dbReference type="RefSeq" id="WP_277860290.1">
    <property type="nucleotide sequence ID" value="NZ_JARRAG010000001.1"/>
</dbReference>
<feature type="compositionally biased region" description="Basic residues" evidence="1">
    <location>
        <begin position="494"/>
        <end position="505"/>
    </location>
</feature>
<gene>
    <name evidence="2" type="ORF">PZE19_09195</name>
</gene>
<comment type="caution">
    <text evidence="2">The sequence shown here is derived from an EMBL/GenBank/DDBJ whole genome shotgun (WGS) entry which is preliminary data.</text>
</comment>
<reference evidence="2 3" key="1">
    <citation type="submission" date="2023-03" db="EMBL/GenBank/DDBJ databases">
        <title>Paludisphaera mucosa sp. nov. a novel planctomycete from northern fen.</title>
        <authorList>
            <person name="Ivanova A."/>
        </authorList>
    </citation>
    <scope>NUCLEOTIDE SEQUENCE [LARGE SCALE GENOMIC DNA]</scope>
    <source>
        <strain evidence="2 3">Pla2</strain>
    </source>
</reference>
<dbReference type="SUPFAM" id="SSF53756">
    <property type="entry name" value="UDP-Glycosyltransferase/glycogen phosphorylase"/>
    <property type="match status" value="1"/>
</dbReference>
<dbReference type="EMBL" id="JARRAG010000001">
    <property type="protein sequence ID" value="MDG3003946.1"/>
    <property type="molecule type" value="Genomic_DNA"/>
</dbReference>
<evidence type="ECO:0000256" key="1">
    <source>
        <dbReference type="SAM" id="MobiDB-lite"/>
    </source>
</evidence>
<dbReference type="Pfam" id="PF16258">
    <property type="entry name" value="DUF4912"/>
    <property type="match status" value="1"/>
</dbReference>
<dbReference type="Proteomes" id="UP001216907">
    <property type="component" value="Unassembled WGS sequence"/>
</dbReference>
<evidence type="ECO:0000313" key="2">
    <source>
        <dbReference type="EMBL" id="MDG3003946.1"/>
    </source>
</evidence>
<feature type="region of interest" description="Disordered" evidence="1">
    <location>
        <begin position="112"/>
        <end position="131"/>
    </location>
</feature>
<organism evidence="2 3">
    <name type="scientific">Paludisphaera mucosa</name>
    <dbReference type="NCBI Taxonomy" id="3030827"/>
    <lineage>
        <taxon>Bacteria</taxon>
        <taxon>Pseudomonadati</taxon>
        <taxon>Planctomycetota</taxon>
        <taxon>Planctomycetia</taxon>
        <taxon>Isosphaerales</taxon>
        <taxon>Isosphaeraceae</taxon>
        <taxon>Paludisphaera</taxon>
    </lineage>
</organism>
<dbReference type="InterPro" id="IPR032585">
    <property type="entry name" value="DUF4912"/>
</dbReference>
<protein>
    <submittedName>
        <fullName evidence="2">DUF4912 domain-containing protein</fullName>
    </submittedName>
</protein>
<keyword evidence="3" id="KW-1185">Reference proteome</keyword>
<name>A0ABT6F8N5_9BACT</name>
<sequence>MRIALLGWDLDRETIDAIGRLGVDVVAFTRWFADEPEREAHPGWLEVRCPHQIGGGPRDEAVAFGVGTVRVASTSGLGFDFDVVHAMDWKSRPAAGELAARSGGPTVVVASDRAEDEEAEDPGFGPRQAPDAWICDHPWGAERLRAGFGLGRDGEEPIFTIPSQAGLSHWSDREGPRRDAAEGPCVVLTLHAGARFSPRAVVAGLKSAREKAPGLVAAVFGTAARCDRLRRVLKAEGLLSARWGETSVPTAGRWNGAVSQASVVATATDDLVDDPFARAAWLVGAPVVRLRGRDAEAFGRDILDALFDRERREVDVRLASALEGRRIDADGVAAEWLRIYLRILDRRRNAPEPNARPAASAPPPARQALAFPELRSRLTLIPVSSREALASWTLRPDDWRVALEWLGPEAARAVLTIRLFDVTDVAFDGLNAHNASDVDLGLGETHRTIALPFDGRSLAACLGVRSRWGYFHPVTHSRICHLPREGSAPATPPRRLRVAPRRPGV</sequence>